<dbReference type="PROSITE" id="PS50231">
    <property type="entry name" value="RICIN_B_LECTIN"/>
    <property type="match status" value="1"/>
</dbReference>
<dbReference type="Pfam" id="PF00652">
    <property type="entry name" value="Ricin_B_lectin"/>
    <property type="match status" value="1"/>
</dbReference>
<sequence length="158" mass="17429">MRILSRTLAAGALVTAMAAAAMPASAAAAPSRQLKNAATGLCLAVGKSEVKKGKRVIQWSCNGLKDQQWIYSHHKLVNAKTGMCLAIAHGDRRKGKYVIQWPCTDGGIEQEWAYDDYQRFQNRATGLCLAIGKSEARKGKWAIQWTCKTIADQAWYMR</sequence>
<evidence type="ECO:0000259" key="2">
    <source>
        <dbReference type="SMART" id="SM00458"/>
    </source>
</evidence>
<gene>
    <name evidence="3" type="ORF">ACFSJ0_28595</name>
</gene>
<dbReference type="SMART" id="SM00458">
    <property type="entry name" value="RICIN"/>
    <property type="match status" value="1"/>
</dbReference>
<evidence type="ECO:0000313" key="3">
    <source>
        <dbReference type="EMBL" id="MFD1541048.1"/>
    </source>
</evidence>
<dbReference type="CDD" id="cd00161">
    <property type="entry name" value="beta-trefoil_Ricin-like"/>
    <property type="match status" value="1"/>
</dbReference>
<proteinExistence type="predicted"/>
<comment type="caution">
    <text evidence="3">The sequence shown here is derived from an EMBL/GenBank/DDBJ whole genome shotgun (WGS) entry which is preliminary data.</text>
</comment>
<reference evidence="4" key="1">
    <citation type="journal article" date="2019" name="Int. J. Syst. Evol. Microbiol.">
        <title>The Global Catalogue of Microorganisms (GCM) 10K type strain sequencing project: providing services to taxonomists for standard genome sequencing and annotation.</title>
        <authorList>
            <consortium name="The Broad Institute Genomics Platform"/>
            <consortium name="The Broad Institute Genome Sequencing Center for Infectious Disease"/>
            <person name="Wu L."/>
            <person name="Ma J."/>
        </authorList>
    </citation>
    <scope>NUCLEOTIDE SEQUENCE [LARGE SCALE GENOMIC DNA]</scope>
    <source>
        <strain evidence="4">CGMCC 1.15399</strain>
    </source>
</reference>
<protein>
    <submittedName>
        <fullName evidence="3">RICIN domain-containing protein</fullName>
    </submittedName>
</protein>
<keyword evidence="4" id="KW-1185">Reference proteome</keyword>
<accession>A0ABW4GFI2</accession>
<feature type="chain" id="PRO_5046951589" evidence="1">
    <location>
        <begin position="27"/>
        <end position="158"/>
    </location>
</feature>
<feature type="domain" description="Ricin B lectin" evidence="2">
    <location>
        <begin position="31"/>
        <end position="158"/>
    </location>
</feature>
<dbReference type="InterPro" id="IPR000772">
    <property type="entry name" value="Ricin_B_lectin"/>
</dbReference>
<organism evidence="3 4">
    <name type="scientific">Nonomuraea guangzhouensis</name>
    <dbReference type="NCBI Taxonomy" id="1291555"/>
    <lineage>
        <taxon>Bacteria</taxon>
        <taxon>Bacillati</taxon>
        <taxon>Actinomycetota</taxon>
        <taxon>Actinomycetes</taxon>
        <taxon>Streptosporangiales</taxon>
        <taxon>Streptosporangiaceae</taxon>
        <taxon>Nonomuraea</taxon>
    </lineage>
</organism>
<dbReference type="Proteomes" id="UP001597097">
    <property type="component" value="Unassembled WGS sequence"/>
</dbReference>
<evidence type="ECO:0000256" key="1">
    <source>
        <dbReference type="SAM" id="SignalP"/>
    </source>
</evidence>
<dbReference type="RefSeq" id="WP_219529651.1">
    <property type="nucleotide sequence ID" value="NZ_JAHKRM010000007.1"/>
</dbReference>
<keyword evidence="1" id="KW-0732">Signal</keyword>
<feature type="signal peptide" evidence="1">
    <location>
        <begin position="1"/>
        <end position="26"/>
    </location>
</feature>
<evidence type="ECO:0000313" key="4">
    <source>
        <dbReference type="Proteomes" id="UP001597097"/>
    </source>
</evidence>
<name>A0ABW4GFI2_9ACTN</name>
<dbReference type="EMBL" id="JBHUCM010000023">
    <property type="protein sequence ID" value="MFD1541048.1"/>
    <property type="molecule type" value="Genomic_DNA"/>
</dbReference>